<evidence type="ECO:0000313" key="1">
    <source>
        <dbReference type="EMBL" id="KAL2608922.1"/>
    </source>
</evidence>
<comment type="caution">
    <text evidence="1">The sequence shown here is derived from an EMBL/GenBank/DDBJ whole genome shotgun (WGS) entry which is preliminary data.</text>
</comment>
<reference evidence="1 2" key="1">
    <citation type="submission" date="2024-09" db="EMBL/GenBank/DDBJ databases">
        <title>Chromosome-scale assembly of Riccia fluitans.</title>
        <authorList>
            <person name="Paukszto L."/>
            <person name="Sawicki J."/>
            <person name="Karawczyk K."/>
            <person name="Piernik-Szablinska J."/>
            <person name="Szczecinska M."/>
            <person name="Mazdziarz M."/>
        </authorList>
    </citation>
    <scope>NUCLEOTIDE SEQUENCE [LARGE SCALE GENOMIC DNA]</scope>
    <source>
        <strain evidence="1">Rf_01</strain>
        <tissue evidence="1">Aerial parts of the thallus</tissue>
    </source>
</reference>
<name>A0ABD1XJ06_9MARC</name>
<dbReference type="AlphaFoldDB" id="A0ABD1XJ06"/>
<proteinExistence type="predicted"/>
<dbReference type="Proteomes" id="UP001605036">
    <property type="component" value="Unassembled WGS sequence"/>
</dbReference>
<keyword evidence="2" id="KW-1185">Reference proteome</keyword>
<dbReference type="EMBL" id="JBHFFA010000008">
    <property type="protein sequence ID" value="KAL2608922.1"/>
    <property type="molecule type" value="Genomic_DNA"/>
</dbReference>
<gene>
    <name evidence="1" type="ORF">R1flu_027495</name>
</gene>
<sequence>MVSAMAATMPHKLHVCPLSDMVPVVSLQVTPLVSHRSLCMLRIRAAAVASELPSWFRPLHSSKQRVESKH</sequence>
<protein>
    <submittedName>
        <fullName evidence="1">Uncharacterized protein</fullName>
    </submittedName>
</protein>
<organism evidence="1 2">
    <name type="scientific">Riccia fluitans</name>
    <dbReference type="NCBI Taxonomy" id="41844"/>
    <lineage>
        <taxon>Eukaryota</taxon>
        <taxon>Viridiplantae</taxon>
        <taxon>Streptophyta</taxon>
        <taxon>Embryophyta</taxon>
        <taxon>Marchantiophyta</taxon>
        <taxon>Marchantiopsida</taxon>
        <taxon>Marchantiidae</taxon>
        <taxon>Marchantiales</taxon>
        <taxon>Ricciaceae</taxon>
        <taxon>Riccia</taxon>
    </lineage>
</organism>
<evidence type="ECO:0000313" key="2">
    <source>
        <dbReference type="Proteomes" id="UP001605036"/>
    </source>
</evidence>
<accession>A0ABD1XJ06</accession>